<dbReference type="Pfam" id="PF04338">
    <property type="entry name" value="DUF481"/>
    <property type="match status" value="1"/>
</dbReference>
<gene>
    <name evidence="2" type="ORF">GFER_09810</name>
</gene>
<reference evidence="2 3" key="1">
    <citation type="submission" date="2014-12" db="EMBL/GenBank/DDBJ databases">
        <title>Genomes of Geoalkalibacter ferrihydriticus and Geoalkalibacter subterraneus, two haloalkaliphilic metal-reducing members of the Geobacteraceae.</title>
        <authorList>
            <person name="Badalamenti J.P."/>
            <person name="Torres C.I."/>
            <person name="Krajmalnik-Brown R."/>
            <person name="Bond D.R."/>
        </authorList>
    </citation>
    <scope>NUCLEOTIDE SEQUENCE [LARGE SCALE GENOMIC DNA]</scope>
    <source>
        <strain evidence="2 3">DSM 17813</strain>
    </source>
</reference>
<evidence type="ECO:0008006" key="4">
    <source>
        <dbReference type="Google" id="ProtNLM"/>
    </source>
</evidence>
<dbReference type="RefSeq" id="WP_040099032.1">
    <property type="nucleotide sequence ID" value="NZ_JWJD01000003.1"/>
</dbReference>
<comment type="caution">
    <text evidence="2">The sequence shown here is derived from an EMBL/GenBank/DDBJ whole genome shotgun (WGS) entry which is preliminary data.</text>
</comment>
<keyword evidence="3" id="KW-1185">Reference proteome</keyword>
<dbReference type="EMBL" id="JWJD01000003">
    <property type="protein sequence ID" value="KIH76477.1"/>
    <property type="molecule type" value="Genomic_DNA"/>
</dbReference>
<organism evidence="2 3">
    <name type="scientific">Geoalkalibacter ferrihydriticus DSM 17813</name>
    <dbReference type="NCBI Taxonomy" id="1121915"/>
    <lineage>
        <taxon>Bacteria</taxon>
        <taxon>Pseudomonadati</taxon>
        <taxon>Thermodesulfobacteriota</taxon>
        <taxon>Desulfuromonadia</taxon>
        <taxon>Desulfuromonadales</taxon>
        <taxon>Geoalkalibacteraceae</taxon>
        <taxon>Geoalkalibacter</taxon>
    </lineage>
</organism>
<dbReference type="AlphaFoldDB" id="A0A0C2HUH2"/>
<name>A0A0C2HUH2_9BACT</name>
<proteinExistence type="predicted"/>
<evidence type="ECO:0000256" key="1">
    <source>
        <dbReference type="SAM" id="SignalP"/>
    </source>
</evidence>
<feature type="chain" id="PRO_5002149978" description="DUF481 domain-containing protein" evidence="1">
    <location>
        <begin position="28"/>
        <end position="337"/>
    </location>
</feature>
<keyword evidence="1" id="KW-0732">Signal</keyword>
<feature type="signal peptide" evidence="1">
    <location>
        <begin position="1"/>
        <end position="27"/>
    </location>
</feature>
<dbReference type="InterPro" id="IPR007433">
    <property type="entry name" value="DUF481"/>
</dbReference>
<sequence>MLTKLHFPTFLLTFILLFGSLTCASFADEITLKNGDRITGTVVDAKDGQLQIATPYASKILVNFDQILSIETDTPVTVRFQGTEVLKGRLATRDGQVILLAGEERGETVIAWDRVRSLNVPDITWNGNIFLGGTHQAGNTDRMSLSFGANAVRRSLDDRFSLSFLYNYAEEDNELTTRDAYGAMKYDYFFTSRFYGLLSAELLKDKFKDLNLRAVVGPGVGYQIWDDARKGLDVEAGIAYFSEDRVEGEDEQWMTARLAAVFRYQFTSWLRFTDTFILYPHLEEGGEYTLRNDAALITSLSANWSLRLNNIWERDSDPAPGVKKDDSKTTVALQYSF</sequence>
<evidence type="ECO:0000313" key="2">
    <source>
        <dbReference type="EMBL" id="KIH76477.1"/>
    </source>
</evidence>
<accession>A0A0C2HUH2</accession>
<dbReference type="Proteomes" id="UP000035068">
    <property type="component" value="Unassembled WGS sequence"/>
</dbReference>
<protein>
    <recommendedName>
        <fullName evidence="4">DUF481 domain-containing protein</fullName>
    </recommendedName>
</protein>
<evidence type="ECO:0000313" key="3">
    <source>
        <dbReference type="Proteomes" id="UP000035068"/>
    </source>
</evidence>